<dbReference type="Proteomes" id="UP000176996">
    <property type="component" value="Unassembled WGS sequence"/>
</dbReference>
<reference evidence="1 2" key="1">
    <citation type="journal article" date="2016" name="Nat. Commun.">
        <title>Thousands of microbial genomes shed light on interconnected biogeochemical processes in an aquifer system.</title>
        <authorList>
            <person name="Anantharaman K."/>
            <person name="Brown C.T."/>
            <person name="Hug L.A."/>
            <person name="Sharon I."/>
            <person name="Castelle C.J."/>
            <person name="Probst A.J."/>
            <person name="Thomas B.C."/>
            <person name="Singh A."/>
            <person name="Wilkins M.J."/>
            <person name="Karaoz U."/>
            <person name="Brodie E.L."/>
            <person name="Williams K.H."/>
            <person name="Hubbard S.S."/>
            <person name="Banfield J.F."/>
        </authorList>
    </citation>
    <scope>NUCLEOTIDE SEQUENCE [LARGE SCALE GENOMIC DNA]</scope>
</reference>
<dbReference type="EMBL" id="MFKK01000035">
    <property type="protein sequence ID" value="OGG39785.1"/>
    <property type="molecule type" value="Genomic_DNA"/>
</dbReference>
<organism evidence="1 2">
    <name type="scientific">Candidatus Jorgensenbacteria bacterium RIFCSPLOWO2_01_FULL_45_25b</name>
    <dbReference type="NCBI Taxonomy" id="1798471"/>
    <lineage>
        <taxon>Bacteria</taxon>
        <taxon>Candidatus Joergenseniibacteriota</taxon>
    </lineage>
</organism>
<gene>
    <name evidence="1" type="ORF">A3A21_02420</name>
</gene>
<dbReference type="AlphaFoldDB" id="A0A1F6BS69"/>
<proteinExistence type="predicted"/>
<sequence>MRQVLRQLFSEQDHNAERALCPEEMDIIHEGIKKIEIEKPTQQDKEENKQWMQLIHAIVIDRRTAWPSTMSVFLERNAEYRDYVFRPDVNDERNPLLALERIVKDLIRSFDKFDPAKKSLKESLLDILIEIHISAERDEPDIKRIDALLTDAFPLLITDFFERDYEKTLNKKVLLGKETSGIPGRVMSEELHKTYDPLLIQAREQFQEIKALPESEWKSKRLISLDFNSFNELMNESWGDQREAVFRFPARQESSS</sequence>
<comment type="caution">
    <text evidence="1">The sequence shown here is derived from an EMBL/GenBank/DDBJ whole genome shotgun (WGS) entry which is preliminary data.</text>
</comment>
<evidence type="ECO:0000313" key="2">
    <source>
        <dbReference type="Proteomes" id="UP000176996"/>
    </source>
</evidence>
<accession>A0A1F6BS69</accession>
<dbReference type="STRING" id="1798471.A3A21_02420"/>
<evidence type="ECO:0000313" key="1">
    <source>
        <dbReference type="EMBL" id="OGG39785.1"/>
    </source>
</evidence>
<protein>
    <submittedName>
        <fullName evidence="1">Uncharacterized protein</fullName>
    </submittedName>
</protein>
<name>A0A1F6BS69_9BACT</name>